<dbReference type="EMBL" id="BMVU01000044">
    <property type="protein sequence ID" value="GGY00604.1"/>
    <property type="molecule type" value="Genomic_DNA"/>
</dbReference>
<keyword evidence="2" id="KW-1185">Reference proteome</keyword>
<organism evidence="1 2">
    <name type="scientific">Streptomyces minutiscleroticus</name>
    <dbReference type="NCBI Taxonomy" id="68238"/>
    <lineage>
        <taxon>Bacteria</taxon>
        <taxon>Bacillati</taxon>
        <taxon>Actinomycetota</taxon>
        <taxon>Actinomycetes</taxon>
        <taxon>Kitasatosporales</taxon>
        <taxon>Streptomycetaceae</taxon>
        <taxon>Streptomyces</taxon>
    </lineage>
</organism>
<name>A0A918NWS0_9ACTN</name>
<comment type="caution">
    <text evidence="1">The sequence shown here is derived from an EMBL/GenBank/DDBJ whole genome shotgun (WGS) entry which is preliminary data.</text>
</comment>
<evidence type="ECO:0000313" key="2">
    <source>
        <dbReference type="Proteomes" id="UP000619244"/>
    </source>
</evidence>
<accession>A0A918NWS0</accession>
<proteinExistence type="predicted"/>
<protein>
    <submittedName>
        <fullName evidence="1">Uncharacterized protein</fullName>
    </submittedName>
</protein>
<evidence type="ECO:0000313" key="1">
    <source>
        <dbReference type="EMBL" id="GGY00604.1"/>
    </source>
</evidence>
<gene>
    <name evidence="1" type="ORF">GCM10010358_62970</name>
</gene>
<reference evidence="1" key="1">
    <citation type="journal article" date="2014" name="Int. J. Syst. Evol. Microbiol.">
        <title>Complete genome sequence of Corynebacterium casei LMG S-19264T (=DSM 44701T), isolated from a smear-ripened cheese.</title>
        <authorList>
            <consortium name="US DOE Joint Genome Institute (JGI-PGF)"/>
            <person name="Walter F."/>
            <person name="Albersmeier A."/>
            <person name="Kalinowski J."/>
            <person name="Ruckert C."/>
        </authorList>
    </citation>
    <scope>NUCLEOTIDE SEQUENCE</scope>
    <source>
        <strain evidence="1">JCM 4790</strain>
    </source>
</reference>
<dbReference type="AlphaFoldDB" id="A0A918NWS0"/>
<reference evidence="1" key="2">
    <citation type="submission" date="2020-09" db="EMBL/GenBank/DDBJ databases">
        <authorList>
            <person name="Sun Q."/>
            <person name="Ohkuma M."/>
        </authorList>
    </citation>
    <scope>NUCLEOTIDE SEQUENCE</scope>
    <source>
        <strain evidence="1">JCM 4790</strain>
    </source>
</reference>
<dbReference type="Proteomes" id="UP000619244">
    <property type="component" value="Unassembled WGS sequence"/>
</dbReference>
<sequence length="95" mass="10436">MTGPVRLGPSFRGALVAMDDLQLCNAVPNGPSLWRVMLCRVRPPGPHAPAWCALLCGTQTMVKGVFTGHMDGPRAWCPPRVEEPRVHDQRGRTIH</sequence>